<dbReference type="AlphaFoldDB" id="A0A3L9M918"/>
<dbReference type="PROSITE" id="PS51257">
    <property type="entry name" value="PROKAR_LIPOPROTEIN"/>
    <property type="match status" value="1"/>
</dbReference>
<keyword evidence="3" id="KW-1185">Reference proteome</keyword>
<organism evidence="2 3">
    <name type="scientific">Faecalibacter macacae</name>
    <dbReference type="NCBI Taxonomy" id="1859289"/>
    <lineage>
        <taxon>Bacteria</taxon>
        <taxon>Pseudomonadati</taxon>
        <taxon>Bacteroidota</taxon>
        <taxon>Flavobacteriia</taxon>
        <taxon>Flavobacteriales</taxon>
        <taxon>Weeksellaceae</taxon>
        <taxon>Faecalibacter</taxon>
    </lineage>
</organism>
<dbReference type="EMBL" id="RDOJ01000020">
    <property type="protein sequence ID" value="RLZ07019.1"/>
    <property type="molecule type" value="Genomic_DNA"/>
</dbReference>
<accession>A0A3L9M918</accession>
<feature type="region of interest" description="Disordered" evidence="1">
    <location>
        <begin position="34"/>
        <end position="111"/>
    </location>
</feature>
<evidence type="ECO:0008006" key="4">
    <source>
        <dbReference type="Google" id="ProtNLM"/>
    </source>
</evidence>
<feature type="compositionally biased region" description="Basic and acidic residues" evidence="1">
    <location>
        <begin position="46"/>
        <end position="61"/>
    </location>
</feature>
<dbReference type="Proteomes" id="UP000275348">
    <property type="component" value="Unassembled WGS sequence"/>
</dbReference>
<feature type="compositionally biased region" description="Basic residues" evidence="1">
    <location>
        <begin position="80"/>
        <end position="111"/>
    </location>
</feature>
<proteinExistence type="predicted"/>
<reference evidence="2 3" key="1">
    <citation type="submission" date="2018-10" db="EMBL/GenBank/DDBJ databases">
        <authorList>
            <person name="Chen X."/>
        </authorList>
    </citation>
    <scope>NUCLEOTIDE SEQUENCE [LARGE SCALE GENOMIC DNA]</scope>
    <source>
        <strain evidence="2 3">YIM 102668</strain>
    </source>
</reference>
<evidence type="ECO:0000313" key="3">
    <source>
        <dbReference type="Proteomes" id="UP000275348"/>
    </source>
</evidence>
<sequence length="111" mass="12802">MKILKKLSLLLTFGFIGLFITSCNGTTSIYGIEHKSKHKSKSKKYPRYDVKYETKRKDLPPGHKKKVYGEQSARRYAPGHQKHKNYKSSHKKGKGNYKGGKGKNHYGKKHH</sequence>
<comment type="caution">
    <text evidence="2">The sequence shown here is derived from an EMBL/GenBank/DDBJ whole genome shotgun (WGS) entry which is preliminary data.</text>
</comment>
<dbReference type="RefSeq" id="WP_121935496.1">
    <property type="nucleotide sequence ID" value="NZ_RDOJ01000020.1"/>
</dbReference>
<feature type="compositionally biased region" description="Basic residues" evidence="1">
    <location>
        <begin position="35"/>
        <end position="45"/>
    </location>
</feature>
<protein>
    <recommendedName>
        <fullName evidence="4">Quinol oxidase subunit 4</fullName>
    </recommendedName>
</protein>
<evidence type="ECO:0000313" key="2">
    <source>
        <dbReference type="EMBL" id="RLZ07019.1"/>
    </source>
</evidence>
<evidence type="ECO:0000256" key="1">
    <source>
        <dbReference type="SAM" id="MobiDB-lite"/>
    </source>
</evidence>
<name>A0A3L9M918_9FLAO</name>
<gene>
    <name evidence="2" type="ORF">EAH69_12260</name>
</gene>